<sequence>MYFLLSEKHNIYTIIDVKYILTYIGKKILQRLDLELKEVELSNDPDVVIIEKTEGIYITNYMPTILRTHFIYDLSTIEMLINHNSDNKHILYRIGFHYNNVDIIKYLIEENIKPTVSCIPQYLNFTPEVIDCILENNNYLGLNLLKMIEKYCYSFDIKNHNSIIRIIKYLLLHNIDIDYTMVTKYVICLNNLTIIKLLVEYNKMENDGISIASEYGFINIVKYLYESGIYTQHHIKKAIIETRSLDVRCFLTNCCTEYDHKTIAESFKYSIIFSRMNIMEYITQNELNIEDIENIFMEINFDYYKIISIHILKYLTNLSPIIANHIYQNYPGILARTVFFEEDIEFIRKLIDCNIYIDPDISNQYDCPMYNAIKRNHIDIIKILMDTEIQFKNYNKYIEDAFIFINVDTLKFLVENNVDINLKNIFKLAYKFYDNKTIEYLVSVMDNLNLVDTYIASYKQSFSDIKSDCFTKHILNSSTQSECNILQKIIIEIINDIDCRDLILHNELCDNLEIAYIALRKKNTQIINFLIDINSHYNEYLEWLYVLSAYDISLMISILDKINIDIKPRSLEAMIYASINGEDIDYFLIHGCSPLPESNISHMDLPAIKFLNEIDPDIVSYYLK</sequence>
<reference evidence="1 2" key="1">
    <citation type="journal article" date="2016" name="Genome Announc.">
        <title>Complete Genome Sequence of a New Megavirus Family Member Isolated from an Inland Water Lake for the First Time in India.</title>
        <authorList>
            <person name="Chatterjee A."/>
            <person name="Ali F."/>
            <person name="Bange D."/>
            <person name="Kondabagil K."/>
        </authorList>
    </citation>
    <scope>NUCLEOTIDE SEQUENCE [LARGE SCALE GENOMIC DNA]</scope>
    <source>
        <strain evidence="1">1</strain>
    </source>
</reference>
<keyword evidence="2" id="KW-1185">Reference proteome</keyword>
<protein>
    <submittedName>
        <fullName evidence="1">Putative ankyrin repeat protein</fullName>
    </submittedName>
</protein>
<dbReference type="SUPFAM" id="SSF48403">
    <property type="entry name" value="Ankyrin repeat"/>
    <property type="match status" value="2"/>
</dbReference>
<name>A0A167R572_9VIRU</name>
<evidence type="ECO:0000313" key="1">
    <source>
        <dbReference type="EMBL" id="ANB50322.1"/>
    </source>
</evidence>
<organism evidence="1 2">
    <name type="scientific">Powai lake megavirus</name>
    <dbReference type="NCBI Taxonomy" id="1842663"/>
    <lineage>
        <taxon>Viruses</taxon>
        <taxon>Varidnaviria</taxon>
        <taxon>Bamfordvirae</taxon>
        <taxon>Nucleocytoviricota</taxon>
        <taxon>Megaviricetes</taxon>
        <taxon>Imitervirales</taxon>
        <taxon>Mimiviridae</taxon>
        <taxon>Megamimivirinae</taxon>
        <taxon>Megavirus</taxon>
        <taxon>Megavirus powaiense</taxon>
    </lineage>
</organism>
<accession>A0A167R572</accession>
<dbReference type="RefSeq" id="YP_010776073.1">
    <property type="nucleotide sequence ID" value="NC_075034.1"/>
</dbReference>
<dbReference type="EMBL" id="KU877344">
    <property type="protein sequence ID" value="ANB50322.1"/>
    <property type="molecule type" value="Genomic_DNA"/>
</dbReference>
<dbReference type="Proteomes" id="UP000241365">
    <property type="component" value="Segment"/>
</dbReference>
<evidence type="ECO:0000313" key="2">
    <source>
        <dbReference type="Proteomes" id="UP000241365"/>
    </source>
</evidence>
<dbReference type="GeneID" id="80512684"/>
<dbReference type="InterPro" id="IPR036770">
    <property type="entry name" value="Ankyrin_rpt-contain_sf"/>
</dbReference>
<dbReference type="KEGG" id="vg:80512684"/>
<dbReference type="Gene3D" id="1.25.40.20">
    <property type="entry name" value="Ankyrin repeat-containing domain"/>
    <property type="match status" value="1"/>
</dbReference>
<proteinExistence type="predicted"/>